<proteinExistence type="predicted"/>
<accession>A0ABX9KNX5</accession>
<evidence type="ECO:0000313" key="2">
    <source>
        <dbReference type="EMBL" id="RFT63413.1"/>
    </source>
</evidence>
<keyword evidence="1" id="KW-1133">Transmembrane helix</keyword>
<keyword evidence="1" id="KW-0472">Membrane</keyword>
<comment type="caution">
    <text evidence="2">The sequence shown here is derived from an EMBL/GenBank/DDBJ whole genome shotgun (WGS) entry which is preliminary data.</text>
</comment>
<keyword evidence="3" id="KW-1185">Reference proteome</keyword>
<organism evidence="2 3">
    <name type="scientific">Bacillus clarus</name>
    <dbReference type="NCBI Taxonomy" id="2338372"/>
    <lineage>
        <taxon>Bacteria</taxon>
        <taxon>Bacillati</taxon>
        <taxon>Bacillota</taxon>
        <taxon>Bacilli</taxon>
        <taxon>Bacillales</taxon>
        <taxon>Bacillaceae</taxon>
        <taxon>Bacillus</taxon>
        <taxon>Bacillus cereus group</taxon>
    </lineage>
</organism>
<feature type="transmembrane region" description="Helical" evidence="1">
    <location>
        <begin position="36"/>
        <end position="54"/>
    </location>
</feature>
<protein>
    <submittedName>
        <fullName evidence="2">DUF5065 family protein</fullName>
    </submittedName>
</protein>
<evidence type="ECO:0000256" key="1">
    <source>
        <dbReference type="SAM" id="Phobius"/>
    </source>
</evidence>
<gene>
    <name evidence="2" type="ORF">D0U04_25190</name>
</gene>
<dbReference type="EMBL" id="QVOD01000048">
    <property type="protein sequence ID" value="RFT63413.1"/>
    <property type="molecule type" value="Genomic_DNA"/>
</dbReference>
<reference evidence="2 3" key="1">
    <citation type="submission" date="2018-08" db="EMBL/GenBank/DDBJ databases">
        <title>Bacillus clarus sp. nov. strain PS00077A.</title>
        <authorList>
            <person name="Mendez Acevedo M."/>
            <person name="Carroll L."/>
            <person name="Mukherjee M."/>
            <person name="Wiedmann M."/>
            <person name="Kovac J."/>
        </authorList>
    </citation>
    <scope>NUCLEOTIDE SEQUENCE [LARGE SCALE GENOMIC DNA]</scope>
    <source>
        <strain evidence="2 3">PS00077A</strain>
    </source>
</reference>
<name>A0ABX9KNX5_9BACI</name>
<keyword evidence="1" id="KW-0812">Transmembrane</keyword>
<dbReference type="Proteomes" id="UP000264294">
    <property type="component" value="Unassembled WGS sequence"/>
</dbReference>
<sequence length="174" mass="20092">MRNYKLALHYYLFRLHLNSILFIENIRWYLVKLGKVILVGLLTFGSFTAVDMISTTKQAAAATQDNLSLNLSAESYRQGQNVIFKLINDTDQKAHFYVSTEKLSKDGWVYYDAYPYHTELPANTWEEGWLESGWGGIIVESGTYRFKVETTKADGTKNIFYSEMFELAKNPIME</sequence>
<evidence type="ECO:0000313" key="3">
    <source>
        <dbReference type="Proteomes" id="UP000264294"/>
    </source>
</evidence>